<comment type="subcellular location">
    <subcellularLocation>
        <location evidence="2">Cytoplasm</location>
    </subcellularLocation>
    <subcellularLocation>
        <location evidence="1">Nucleus</location>
    </subcellularLocation>
</comment>
<evidence type="ECO:0000256" key="2">
    <source>
        <dbReference type="ARBA" id="ARBA00004496"/>
    </source>
</evidence>
<evidence type="ECO:0000259" key="13">
    <source>
        <dbReference type="Pfam" id="PF04153"/>
    </source>
</evidence>
<feature type="coiled-coil region" evidence="10">
    <location>
        <begin position="77"/>
        <end position="104"/>
    </location>
</feature>
<dbReference type="GO" id="GO:0005737">
    <property type="term" value="C:cytoplasm"/>
    <property type="evidence" value="ECO:0007669"/>
    <property type="project" value="UniProtKB-SubCell"/>
</dbReference>
<evidence type="ECO:0000256" key="7">
    <source>
        <dbReference type="ARBA" id="ARBA00023015"/>
    </source>
</evidence>
<evidence type="ECO:0000256" key="4">
    <source>
        <dbReference type="ARBA" id="ARBA00022490"/>
    </source>
</evidence>
<keyword evidence="5" id="KW-0678">Repressor</keyword>
<dbReference type="OrthoDB" id="293823at2759"/>
<dbReference type="Proteomes" id="UP000481288">
    <property type="component" value="Unassembled WGS sequence"/>
</dbReference>
<dbReference type="FunFam" id="2.30.30.1020:FF:000006">
    <property type="entry name" value="CCR4-NOT transcription complex, subunit 3"/>
    <property type="match status" value="1"/>
</dbReference>
<evidence type="ECO:0000313" key="14">
    <source>
        <dbReference type="EMBL" id="TVY55147.1"/>
    </source>
</evidence>
<feature type="non-terminal residue" evidence="14">
    <location>
        <position position="1"/>
    </location>
</feature>
<feature type="region of interest" description="Disordered" evidence="11">
    <location>
        <begin position="1"/>
        <end position="25"/>
    </location>
</feature>
<feature type="compositionally biased region" description="Low complexity" evidence="11">
    <location>
        <begin position="436"/>
        <end position="456"/>
    </location>
</feature>
<comment type="caution">
    <text evidence="14">The sequence shown here is derived from an EMBL/GenBank/DDBJ whole genome shotgun (WGS) entry which is preliminary data.</text>
</comment>
<dbReference type="Gene3D" id="2.30.30.1020">
    <property type="entry name" value="CCR4-NOT complex subunit 2/3/5, C-terminal domain"/>
    <property type="match status" value="1"/>
</dbReference>
<evidence type="ECO:0000256" key="8">
    <source>
        <dbReference type="ARBA" id="ARBA00023163"/>
    </source>
</evidence>
<proteinExistence type="inferred from homology"/>
<dbReference type="AlphaFoldDB" id="A0A7D8YU14"/>
<protein>
    <submittedName>
        <fullName evidence="14">CCR4-NOT transcription complex subunit 3</fullName>
    </submittedName>
</protein>
<feature type="region of interest" description="Disordered" evidence="11">
    <location>
        <begin position="376"/>
        <end position="416"/>
    </location>
</feature>
<dbReference type="Pfam" id="PF04153">
    <property type="entry name" value="NOT2_3_5_C"/>
    <property type="match status" value="1"/>
</dbReference>
<feature type="compositionally biased region" description="Pro residues" evidence="11">
    <location>
        <begin position="389"/>
        <end position="410"/>
    </location>
</feature>
<feature type="region of interest" description="Disordered" evidence="11">
    <location>
        <begin position="431"/>
        <end position="522"/>
    </location>
</feature>
<keyword evidence="10" id="KW-0175">Coiled coil</keyword>
<dbReference type="InterPro" id="IPR007282">
    <property type="entry name" value="NOT2/3/5_C"/>
</dbReference>
<dbReference type="InterPro" id="IPR012270">
    <property type="entry name" value="CCR4-NOT_su3/5"/>
</dbReference>
<keyword evidence="7" id="KW-0805">Transcription regulation</keyword>
<evidence type="ECO:0000256" key="3">
    <source>
        <dbReference type="ARBA" id="ARBA00007682"/>
    </source>
</evidence>
<evidence type="ECO:0000256" key="11">
    <source>
        <dbReference type="SAM" id="MobiDB-lite"/>
    </source>
</evidence>
<dbReference type="InterPro" id="IPR040168">
    <property type="entry name" value="Not2/3/5"/>
</dbReference>
<dbReference type="GO" id="GO:0000289">
    <property type="term" value="P:nuclear-transcribed mRNA poly(A) tail shortening"/>
    <property type="evidence" value="ECO:0007669"/>
    <property type="project" value="UniProtKB-ARBA"/>
</dbReference>
<dbReference type="Pfam" id="PF04065">
    <property type="entry name" value="Not3"/>
    <property type="match status" value="1"/>
</dbReference>
<accession>A0A7D8YU14</accession>
<feature type="compositionally biased region" description="Polar residues" evidence="11">
    <location>
        <begin position="301"/>
        <end position="310"/>
    </location>
</feature>
<dbReference type="PANTHER" id="PTHR23326">
    <property type="entry name" value="CCR4 NOT-RELATED"/>
    <property type="match status" value="1"/>
</dbReference>
<evidence type="ECO:0000256" key="9">
    <source>
        <dbReference type="ARBA" id="ARBA00023242"/>
    </source>
</evidence>
<dbReference type="InterPro" id="IPR007207">
    <property type="entry name" value="Not_N"/>
</dbReference>
<feature type="coiled-coil region" evidence="10">
    <location>
        <begin position="161"/>
        <end position="188"/>
    </location>
</feature>
<evidence type="ECO:0000313" key="15">
    <source>
        <dbReference type="Proteomes" id="UP000481288"/>
    </source>
</evidence>
<evidence type="ECO:0000256" key="5">
    <source>
        <dbReference type="ARBA" id="ARBA00022491"/>
    </source>
</evidence>
<comment type="similarity">
    <text evidence="3">Belongs to the CNOT2/3/5 family.</text>
</comment>
<keyword evidence="4" id="KW-0963">Cytoplasm</keyword>
<dbReference type="PIRSF" id="PIRSF005290">
    <property type="entry name" value="NOT_su_3_5"/>
    <property type="match status" value="1"/>
</dbReference>
<keyword evidence="6" id="KW-0597">Phosphoprotein</keyword>
<feature type="region of interest" description="Disordered" evidence="11">
    <location>
        <begin position="275"/>
        <end position="334"/>
    </location>
</feature>
<organism evidence="14 15">
    <name type="scientific">Lachnellula cervina</name>
    <dbReference type="NCBI Taxonomy" id="1316786"/>
    <lineage>
        <taxon>Eukaryota</taxon>
        <taxon>Fungi</taxon>
        <taxon>Dikarya</taxon>
        <taxon>Ascomycota</taxon>
        <taxon>Pezizomycotina</taxon>
        <taxon>Leotiomycetes</taxon>
        <taxon>Helotiales</taxon>
        <taxon>Lachnaceae</taxon>
        <taxon>Lachnellula</taxon>
    </lineage>
</organism>
<dbReference type="GO" id="GO:0005634">
    <property type="term" value="C:nucleus"/>
    <property type="evidence" value="ECO:0007669"/>
    <property type="project" value="UniProtKB-SubCell"/>
</dbReference>
<evidence type="ECO:0000256" key="1">
    <source>
        <dbReference type="ARBA" id="ARBA00004123"/>
    </source>
</evidence>
<keyword evidence="8" id="KW-0804">Transcription</keyword>
<keyword evidence="9" id="KW-0539">Nucleus</keyword>
<dbReference type="InterPro" id="IPR038635">
    <property type="entry name" value="CCR4-NOT_su2/3/5_C_sf"/>
</dbReference>
<reference evidence="14 15" key="1">
    <citation type="submission" date="2018-05" db="EMBL/GenBank/DDBJ databases">
        <title>Whole genome sequencing for identification of molecular markers to develop diagnostic detection tools for the regulated plant pathogen Lachnellula willkommii.</title>
        <authorList>
            <person name="Giroux E."/>
            <person name="Bilodeau G."/>
        </authorList>
    </citation>
    <scope>NUCLEOTIDE SEQUENCE [LARGE SCALE GENOMIC DNA]</scope>
    <source>
        <strain evidence="14 15">CBS 625.97</strain>
    </source>
</reference>
<keyword evidence="15" id="KW-1185">Reference proteome</keyword>
<name>A0A7D8YU14_9HELO</name>
<dbReference type="GO" id="GO:0006355">
    <property type="term" value="P:regulation of DNA-templated transcription"/>
    <property type="evidence" value="ECO:0007669"/>
    <property type="project" value="InterPro"/>
</dbReference>
<evidence type="ECO:0000259" key="12">
    <source>
        <dbReference type="Pfam" id="PF04065"/>
    </source>
</evidence>
<dbReference type="GO" id="GO:0030015">
    <property type="term" value="C:CCR4-NOT core complex"/>
    <property type="evidence" value="ECO:0007669"/>
    <property type="project" value="InterPro"/>
</dbReference>
<gene>
    <name evidence="14" type="primary">Cnot3</name>
    <name evidence="14" type="ORF">LCER1_G004438</name>
</gene>
<feature type="compositionally biased region" description="Polar residues" evidence="11">
    <location>
        <begin position="457"/>
        <end position="470"/>
    </location>
</feature>
<feature type="compositionally biased region" description="Polar residues" evidence="11">
    <location>
        <begin position="507"/>
        <end position="522"/>
    </location>
</feature>
<feature type="compositionally biased region" description="Polar residues" evidence="11">
    <location>
        <begin position="7"/>
        <end position="25"/>
    </location>
</feature>
<evidence type="ECO:0000256" key="6">
    <source>
        <dbReference type="ARBA" id="ARBA00022553"/>
    </source>
</evidence>
<evidence type="ECO:0000256" key="10">
    <source>
        <dbReference type="SAM" id="Coils"/>
    </source>
</evidence>
<feature type="domain" description="CCR4-Not complex component Not N-terminal" evidence="12">
    <location>
        <begin position="40"/>
        <end position="268"/>
    </location>
</feature>
<sequence length="695" mass="77236">THGKLSCANTARSLNTTNSNSNQHQITSSYLNLPTSTMAARKLQQEVDKCFKKVDEGVEEFTSIYAKLHESTNPAQKEKLEDNLKREIKKLQRLRDQIKTWAASNDVKDKGPLMEKRKLIETQMEKFKAVEKAMKTKAYSKEGLSATTKLDPKERAKIECCEFLRTQVDELEGQIETLEAEGEGIQATMKKGKNQSSKADRMAEIERITERHKWHQGKLELIKRSLENGGVETEQINSIKDDIKFYVSDGMQPDFMEDEELYDELNLQEEEDAYGMNNDNDRVSSQDTQSIQEETPDPDVRSNSLPNGKSKTVAAAEGATSARRPSTQLKSPLPTMATLHTPLNNITNGTVSQMKPAPVPTRAPGETLKSFSAAAAAAANDKNSHGIAPLPPPPESVPPLNTPISHPPLPAYAGRKASSTASPIAVHAQPVATPQASVSRPAVPASASVSETPATSQTKSPTMGQSSVPKSKSAEIADSTRAGPSRVASSRIPSAADSGESSRAGPSHSNGITNGNNNSVTQDQDESIYHLPSGLQDLMQSLESTEKRVTSPNSPATQRMFASSLANIPDMGDVGAPKNYKQENRITTPSYYPQELDPVFDDPRLYSRIDPDTLFYVFYYKQGTYQQYLAAKALKDQSWRFHKQYQTWFQRHEEPKTITEEFEQGTYRFFDYESTWMNRRKADFKFAYKFLEDDV</sequence>
<dbReference type="EMBL" id="QGMG01000269">
    <property type="protein sequence ID" value="TVY55147.1"/>
    <property type="molecule type" value="Genomic_DNA"/>
</dbReference>
<feature type="domain" description="NOT2/NOT3/NOT5 C-terminal" evidence="13">
    <location>
        <begin position="565"/>
        <end position="691"/>
    </location>
</feature>